<dbReference type="AlphaFoldDB" id="A0A8H6N5L1"/>
<dbReference type="EMBL" id="WIGN01000003">
    <property type="protein sequence ID" value="KAF6821029.1"/>
    <property type="molecule type" value="Genomic_DNA"/>
</dbReference>
<sequence length="109" mass="12057">MHTPKSQANNKTPGECAVCGPEDHEGQLAAYSRDTSLTPLTQTRGTQSVDTRKWIRPPIGPRHPHGAVSVKPHPGPGGPRLALDQRLFPAPFLPAVPSRWTRRRKDFQH</sequence>
<name>A0A8H6N5L1_9PEZI</name>
<feature type="compositionally biased region" description="Polar residues" evidence="1">
    <location>
        <begin position="1"/>
        <end position="12"/>
    </location>
</feature>
<evidence type="ECO:0000256" key="1">
    <source>
        <dbReference type="SAM" id="MobiDB-lite"/>
    </source>
</evidence>
<accession>A0A8H6N5L1</accession>
<gene>
    <name evidence="2" type="ORF">CSOJ01_00464</name>
</gene>
<organism evidence="2 3">
    <name type="scientific">Colletotrichum sojae</name>
    <dbReference type="NCBI Taxonomy" id="2175907"/>
    <lineage>
        <taxon>Eukaryota</taxon>
        <taxon>Fungi</taxon>
        <taxon>Dikarya</taxon>
        <taxon>Ascomycota</taxon>
        <taxon>Pezizomycotina</taxon>
        <taxon>Sordariomycetes</taxon>
        <taxon>Hypocreomycetidae</taxon>
        <taxon>Glomerellales</taxon>
        <taxon>Glomerellaceae</taxon>
        <taxon>Colletotrichum</taxon>
        <taxon>Colletotrichum orchidearum species complex</taxon>
    </lineage>
</organism>
<proteinExistence type="predicted"/>
<protein>
    <submittedName>
        <fullName evidence="2">Uncharacterized protein</fullName>
    </submittedName>
</protein>
<comment type="caution">
    <text evidence="2">The sequence shown here is derived from an EMBL/GenBank/DDBJ whole genome shotgun (WGS) entry which is preliminary data.</text>
</comment>
<evidence type="ECO:0000313" key="3">
    <source>
        <dbReference type="Proteomes" id="UP000652219"/>
    </source>
</evidence>
<dbReference type="Proteomes" id="UP000652219">
    <property type="component" value="Unassembled WGS sequence"/>
</dbReference>
<evidence type="ECO:0000313" key="2">
    <source>
        <dbReference type="EMBL" id="KAF6821029.1"/>
    </source>
</evidence>
<keyword evidence="3" id="KW-1185">Reference proteome</keyword>
<reference evidence="2 3" key="1">
    <citation type="journal article" date="2020" name="Phytopathology">
        <title>Genome Sequence Resources of Colletotrichum truncatum, C. plurivorum, C. musicola, and C. sojae: Four Species Pathogenic to Soybean (Glycine max).</title>
        <authorList>
            <person name="Rogerio F."/>
            <person name="Boufleur T.R."/>
            <person name="Ciampi-Guillardi M."/>
            <person name="Sukno S.A."/>
            <person name="Thon M.R."/>
            <person name="Massola Junior N.S."/>
            <person name="Baroncelli R."/>
        </authorList>
    </citation>
    <scope>NUCLEOTIDE SEQUENCE [LARGE SCALE GENOMIC DNA]</scope>
    <source>
        <strain evidence="2 3">LFN0009</strain>
    </source>
</reference>
<feature type="compositionally biased region" description="Polar residues" evidence="1">
    <location>
        <begin position="33"/>
        <end position="49"/>
    </location>
</feature>
<feature type="region of interest" description="Disordered" evidence="1">
    <location>
        <begin position="1"/>
        <end position="80"/>
    </location>
</feature>